<dbReference type="HOGENOM" id="CLU_796500_0_0_11"/>
<gene>
    <name evidence="2" type="ORF">HMPREF9336_01763</name>
</gene>
<reference evidence="2 3" key="1">
    <citation type="journal article" date="2011" name="Stand. Genomic Sci.">
        <title>High quality draft genome sequence of Segniliparus rugosus CDC 945(T)= (ATCC BAA-974(T)).</title>
        <authorList>
            <person name="Earl A.M."/>
            <person name="Desjardins C.A."/>
            <person name="Fitzgerald M.G."/>
            <person name="Arachchi H.M."/>
            <person name="Zeng Q."/>
            <person name="Mehta T."/>
            <person name="Griggs A."/>
            <person name="Birren B.W."/>
            <person name="Toney N.C."/>
            <person name="Carr J."/>
            <person name="Posey J."/>
            <person name="Butler W.R."/>
        </authorList>
    </citation>
    <scope>NUCLEOTIDE SEQUENCE [LARGE SCALE GENOMIC DNA]</scope>
    <source>
        <strain evidence="3">ATCC BAA-974 / DSM 45345 / CCUG 50838 / CIP 108380 / JCM 13579 / CDC 945</strain>
    </source>
</reference>
<keyword evidence="1" id="KW-0812">Transmembrane</keyword>
<feature type="transmembrane region" description="Helical" evidence="1">
    <location>
        <begin position="36"/>
        <end position="57"/>
    </location>
</feature>
<dbReference type="AlphaFoldDB" id="E5XQK0"/>
<proteinExistence type="predicted"/>
<comment type="caution">
    <text evidence="2">The sequence shown here is derived from an EMBL/GenBank/DDBJ whole genome shotgun (WGS) entry which is preliminary data.</text>
</comment>
<evidence type="ECO:0000256" key="1">
    <source>
        <dbReference type="SAM" id="Phobius"/>
    </source>
</evidence>
<organism evidence="2 3">
    <name type="scientific">Segniliparus rugosus (strain ATCC BAA-974 / DSM 45345 / CCUG 50838 / CIP 108380 / JCM 13579 / CDC 945)</name>
    <dbReference type="NCBI Taxonomy" id="679197"/>
    <lineage>
        <taxon>Bacteria</taxon>
        <taxon>Bacillati</taxon>
        <taxon>Actinomycetota</taxon>
        <taxon>Actinomycetes</taxon>
        <taxon>Mycobacteriales</taxon>
        <taxon>Segniliparaceae</taxon>
        <taxon>Segniliparus</taxon>
    </lineage>
</organism>
<keyword evidence="1" id="KW-0472">Membrane</keyword>
<dbReference type="Proteomes" id="UP000004816">
    <property type="component" value="Unassembled WGS sequence"/>
</dbReference>
<sequence>MGAVVTDLPKHEADQPKLLERSSAPSRGAGWLRARWLWSLLVLVGVAFILAPIRLGMYGEAAEGQRMVERFTPILTDQRLDRLEDHLKVIEAARAETAARRLSEEDLAHVNTVQFVAQFPETEKRFSGWIAAMRADEGVFGELRSLPPFGIFPFVFGFAGLVLVVVGTVGLLSDSTGGRRALRAIAALVGVGLVVFPVAAGVFAHSASGSKLLSDFRPILTEENVRWAQSEFVVIGPSSAELLNDLHTNPQADLPATRAFVDQWATISSDFAGVIEEFADNLGHFQALERLNQTAGPLGFAAFDEFGWFYLAPGLLLVLAVGADALLGARQGKTT</sequence>
<evidence type="ECO:0000313" key="3">
    <source>
        <dbReference type="Proteomes" id="UP000004816"/>
    </source>
</evidence>
<dbReference type="eggNOG" id="ENOG502ZRGT">
    <property type="taxonomic scope" value="Bacteria"/>
</dbReference>
<name>E5XQK0_SEGRC</name>
<evidence type="ECO:0000313" key="2">
    <source>
        <dbReference type="EMBL" id="EFV13374.1"/>
    </source>
</evidence>
<dbReference type="EMBL" id="ACZI02000002">
    <property type="protein sequence ID" value="EFV13374.1"/>
    <property type="molecule type" value="Genomic_DNA"/>
</dbReference>
<keyword evidence="3" id="KW-1185">Reference proteome</keyword>
<protein>
    <submittedName>
        <fullName evidence="2">Uncharacterized protein</fullName>
    </submittedName>
</protein>
<accession>E5XQK0</accession>
<keyword evidence="1" id="KW-1133">Transmembrane helix</keyword>
<feature type="transmembrane region" description="Helical" evidence="1">
    <location>
        <begin position="308"/>
        <end position="329"/>
    </location>
</feature>
<feature type="transmembrane region" description="Helical" evidence="1">
    <location>
        <begin position="184"/>
        <end position="204"/>
    </location>
</feature>
<feature type="transmembrane region" description="Helical" evidence="1">
    <location>
        <begin position="151"/>
        <end position="172"/>
    </location>
</feature>
<dbReference type="STRING" id="679197.HMPREF9336_01763"/>